<name>A0A1H5WS32_9BACT</name>
<dbReference type="AlphaFoldDB" id="A0A1H5WS32"/>
<sequence>MNRAMWISATMALALTVSGFAEDTPLIKPRRFKEGIVFAISPQGDDASDGSPAHPFRTIERAQAAVRKVNAANDVTVKLADGLYRIDRSIVFRAEDGGRNEHHVAWEAMDGAKPQISGAVRIEGWKIFDRSKGIYVADVPAGVDTRQLWIDGRLAHVGRVEVPRKAVEFSERGLFVKDPAFAYLTKVAHPERMELHATGFFTERISPVARVDGASLLMKQPAWDNNLWGYDTVEKPFHPELSHLYLANALEFVSEPGDWYLDPAKHKLYVKFPSGADPQAMDVELPRLTVLLAVTGTLDAPVDELSFRGITFEHTTWLGPSGDEGYASQQSGSFVTGHADTFPADVVKSCPQGCTQFERTRSEWSQMPASIQVAAAERITFDHDTFAHLGQYALGIGNDADAVVGGVGLATGDVQVLRCEFFDDAGGAVLAGGVQHDAHHPRDPRMTNRALVIANNAIHDVSKDYEDNAAILSTYVEGAAIVHNEISAVPYDAIDIGYGWGINDPGGNANYRYRMHGYDYPQNVVYSTPTTHHDVVVASNRIHDAKRLFQDGGAIYNLSASAGTLITENYIYDNHGQIGLYLDEGSHGITVRRNVVDDPKSEWLNVNTVKAFYPLRVSTDNTALGNWHNGTKVGGMWTNYQNDLILDDHLVMGGQWPAEAQDVMKASGIEAEH</sequence>
<feature type="signal peptide" evidence="1">
    <location>
        <begin position="1"/>
        <end position="21"/>
    </location>
</feature>
<proteinExistence type="predicted"/>
<dbReference type="SUPFAM" id="SSF51126">
    <property type="entry name" value="Pectin lyase-like"/>
    <property type="match status" value="1"/>
</dbReference>
<reference evidence="2 3" key="1">
    <citation type="submission" date="2016-10" db="EMBL/GenBank/DDBJ databases">
        <authorList>
            <person name="de Groot N.N."/>
        </authorList>
    </citation>
    <scope>NUCLEOTIDE SEQUENCE [LARGE SCALE GENOMIC DNA]</scope>
    <source>
        <strain evidence="2 3">DSM 22489</strain>
    </source>
</reference>
<dbReference type="EMBL" id="FNVA01000002">
    <property type="protein sequence ID" value="SEG02155.1"/>
    <property type="molecule type" value="Genomic_DNA"/>
</dbReference>
<dbReference type="Gene3D" id="2.160.20.10">
    <property type="entry name" value="Single-stranded right-handed beta-helix, Pectin lyase-like"/>
    <property type="match status" value="2"/>
</dbReference>
<keyword evidence="3" id="KW-1185">Reference proteome</keyword>
<dbReference type="PANTHER" id="PTHR36453:SF1">
    <property type="entry name" value="RIGHT HANDED BETA HELIX DOMAIN-CONTAINING PROTEIN"/>
    <property type="match status" value="1"/>
</dbReference>
<dbReference type="RefSeq" id="WP_160115067.1">
    <property type="nucleotide sequence ID" value="NZ_FNVA01000002.1"/>
</dbReference>
<accession>A0A1H5WS32</accession>
<protein>
    <submittedName>
        <fullName evidence="2">Right handed beta helix region</fullName>
    </submittedName>
</protein>
<dbReference type="Proteomes" id="UP000236728">
    <property type="component" value="Unassembled WGS sequence"/>
</dbReference>
<dbReference type="InterPro" id="IPR011050">
    <property type="entry name" value="Pectin_lyase_fold/virulence"/>
</dbReference>
<dbReference type="PANTHER" id="PTHR36453">
    <property type="entry name" value="SECRETED PROTEIN-RELATED"/>
    <property type="match status" value="1"/>
</dbReference>
<dbReference type="OrthoDB" id="9760240at2"/>
<evidence type="ECO:0000313" key="2">
    <source>
        <dbReference type="EMBL" id="SEG02155.1"/>
    </source>
</evidence>
<dbReference type="SMART" id="SM00710">
    <property type="entry name" value="PbH1"/>
    <property type="match status" value="6"/>
</dbReference>
<dbReference type="InterPro" id="IPR006626">
    <property type="entry name" value="PbH1"/>
</dbReference>
<evidence type="ECO:0000256" key="1">
    <source>
        <dbReference type="SAM" id="SignalP"/>
    </source>
</evidence>
<keyword evidence="1" id="KW-0732">Signal</keyword>
<evidence type="ECO:0000313" key="3">
    <source>
        <dbReference type="Proteomes" id="UP000236728"/>
    </source>
</evidence>
<organism evidence="2 3">
    <name type="scientific">Bryocella elongata</name>
    <dbReference type="NCBI Taxonomy" id="863522"/>
    <lineage>
        <taxon>Bacteria</taxon>
        <taxon>Pseudomonadati</taxon>
        <taxon>Acidobacteriota</taxon>
        <taxon>Terriglobia</taxon>
        <taxon>Terriglobales</taxon>
        <taxon>Acidobacteriaceae</taxon>
        <taxon>Bryocella</taxon>
    </lineage>
</organism>
<feature type="chain" id="PRO_5009288623" evidence="1">
    <location>
        <begin position="22"/>
        <end position="673"/>
    </location>
</feature>
<dbReference type="InterPro" id="IPR012334">
    <property type="entry name" value="Pectin_lyas_fold"/>
</dbReference>
<gene>
    <name evidence="2" type="ORF">SAMN05421819_1715</name>
</gene>